<accession>A0A7C3V3Q2</accession>
<evidence type="ECO:0000256" key="1">
    <source>
        <dbReference type="SAM" id="SignalP"/>
    </source>
</evidence>
<dbReference type="EMBL" id="DTMF01000040">
    <property type="protein sequence ID" value="HGF33055.1"/>
    <property type="molecule type" value="Genomic_DNA"/>
</dbReference>
<keyword evidence="1" id="KW-0732">Signal</keyword>
<evidence type="ECO:0000313" key="2">
    <source>
        <dbReference type="EMBL" id="HGF33055.1"/>
    </source>
</evidence>
<reference evidence="2" key="1">
    <citation type="journal article" date="2020" name="mSystems">
        <title>Genome- and Community-Level Interaction Insights into Carbon Utilization and Element Cycling Functions of Hydrothermarchaeota in Hydrothermal Sediment.</title>
        <authorList>
            <person name="Zhou Z."/>
            <person name="Liu Y."/>
            <person name="Xu W."/>
            <person name="Pan J."/>
            <person name="Luo Z.H."/>
            <person name="Li M."/>
        </authorList>
    </citation>
    <scope>NUCLEOTIDE SEQUENCE [LARGE SCALE GENOMIC DNA]</scope>
    <source>
        <strain evidence="2">SpSt-897</strain>
    </source>
</reference>
<proteinExistence type="predicted"/>
<gene>
    <name evidence="2" type="ORF">ENW96_01525</name>
</gene>
<protein>
    <submittedName>
        <fullName evidence="2">Uncharacterized protein</fullName>
    </submittedName>
</protein>
<feature type="chain" id="PRO_5028125339" evidence="1">
    <location>
        <begin position="22"/>
        <end position="248"/>
    </location>
</feature>
<comment type="caution">
    <text evidence="2">The sequence shown here is derived from an EMBL/GenBank/DDBJ whole genome shotgun (WGS) entry which is preliminary data.</text>
</comment>
<feature type="signal peptide" evidence="1">
    <location>
        <begin position="1"/>
        <end position="21"/>
    </location>
</feature>
<sequence>MRKLRLTVLLVAFLLAAAPLAGKEALGQDTYAVQYITTVTGIPYLGYVQGISGFSVPNFSDAGQINISFNNVTINGIYNATYGIGSFRNLGSLAYVNIQPNQVLTPMTYTGLAFSQGNQALIDSYSYAVNLNLKGLQASGLVLLNVMAGSFSNQFTSLSFNVGKNVIPPASPNVFGLTQGNSTIVSLTNQQMQAIAATADNSFKIQGKQNAVATVEGSPNVQGVCAMTVSAGINNLVSHRVEVNIDTK</sequence>
<organism evidence="2">
    <name type="scientific">Desulfobacca acetoxidans</name>
    <dbReference type="NCBI Taxonomy" id="60893"/>
    <lineage>
        <taxon>Bacteria</taxon>
        <taxon>Pseudomonadati</taxon>
        <taxon>Thermodesulfobacteriota</taxon>
        <taxon>Desulfobaccia</taxon>
        <taxon>Desulfobaccales</taxon>
        <taxon>Desulfobaccaceae</taxon>
        <taxon>Desulfobacca</taxon>
    </lineage>
</organism>
<dbReference type="AlphaFoldDB" id="A0A7C3V3Q2"/>
<name>A0A7C3V3Q2_9BACT</name>